<dbReference type="EMBL" id="BMAC01000465">
    <property type="protein sequence ID" value="GFP96967.1"/>
    <property type="molecule type" value="Genomic_DNA"/>
</dbReference>
<name>A0A830C8B7_9LAMI</name>
<dbReference type="OrthoDB" id="153872at2759"/>
<proteinExistence type="predicted"/>
<reference evidence="1" key="1">
    <citation type="submission" date="2020-07" db="EMBL/GenBank/DDBJ databases">
        <title>Ethylene signaling mediates host invasion by parasitic plants.</title>
        <authorList>
            <person name="Yoshida S."/>
        </authorList>
    </citation>
    <scope>NUCLEOTIDE SEQUENCE</scope>
    <source>
        <strain evidence="1">Okayama</strain>
    </source>
</reference>
<evidence type="ECO:0000313" key="1">
    <source>
        <dbReference type="EMBL" id="GFP96967.1"/>
    </source>
</evidence>
<sequence>MTQPLNEQYSDTTTNNILEYLMETLPGWHVEDFLDPSSHYGFCKVYSKFLIYNRKYK</sequence>
<comment type="caution">
    <text evidence="1">The sequence shown here is derived from an EMBL/GenBank/DDBJ whole genome shotgun (WGS) entry which is preliminary data.</text>
</comment>
<organism evidence="1 2">
    <name type="scientific">Phtheirospermum japonicum</name>
    <dbReference type="NCBI Taxonomy" id="374723"/>
    <lineage>
        <taxon>Eukaryota</taxon>
        <taxon>Viridiplantae</taxon>
        <taxon>Streptophyta</taxon>
        <taxon>Embryophyta</taxon>
        <taxon>Tracheophyta</taxon>
        <taxon>Spermatophyta</taxon>
        <taxon>Magnoliopsida</taxon>
        <taxon>eudicotyledons</taxon>
        <taxon>Gunneridae</taxon>
        <taxon>Pentapetalae</taxon>
        <taxon>asterids</taxon>
        <taxon>lamiids</taxon>
        <taxon>Lamiales</taxon>
        <taxon>Orobanchaceae</taxon>
        <taxon>Orobanchaceae incertae sedis</taxon>
        <taxon>Phtheirospermum</taxon>
    </lineage>
</organism>
<evidence type="ECO:0000313" key="2">
    <source>
        <dbReference type="Proteomes" id="UP000653305"/>
    </source>
</evidence>
<accession>A0A830C8B7</accession>
<keyword evidence="2" id="KW-1185">Reference proteome</keyword>
<dbReference type="AlphaFoldDB" id="A0A830C8B7"/>
<protein>
    <submittedName>
        <fullName evidence="1">B-box zinc finger protein 21</fullName>
    </submittedName>
</protein>
<gene>
    <name evidence="1" type="ORF">PHJA_001840800</name>
</gene>
<dbReference type="Proteomes" id="UP000653305">
    <property type="component" value="Unassembled WGS sequence"/>
</dbReference>